<dbReference type="GO" id="GO:0017172">
    <property type="term" value="F:cysteine dioxygenase activity"/>
    <property type="evidence" value="ECO:0007669"/>
    <property type="project" value="TreeGrafter"/>
</dbReference>
<accession>A0A3G4ZSR8</accession>
<dbReference type="CDD" id="cd10548">
    <property type="entry name" value="cupin_CDO"/>
    <property type="match status" value="1"/>
</dbReference>
<dbReference type="GO" id="GO:0008198">
    <property type="term" value="F:ferrous iron binding"/>
    <property type="evidence" value="ECO:0007669"/>
    <property type="project" value="TreeGrafter"/>
</dbReference>
<dbReference type="InterPro" id="IPR011051">
    <property type="entry name" value="RmlC_Cupin_sf"/>
</dbReference>
<dbReference type="PANTHER" id="PTHR12918:SF1">
    <property type="entry name" value="CYSTEINE DIOXYGENASE TYPE 1"/>
    <property type="match status" value="1"/>
</dbReference>
<comment type="similarity">
    <text evidence="1">Belongs to the cysteine dioxygenase family.</text>
</comment>
<name>A0A3G4ZSR8_9VIRU</name>
<protein>
    <submittedName>
        <fullName evidence="6">I cysteine dioxygenase</fullName>
    </submittedName>
</protein>
<proteinExistence type="inferred from homology"/>
<dbReference type="SUPFAM" id="SSF51182">
    <property type="entry name" value="RmlC-like cupins"/>
    <property type="match status" value="1"/>
</dbReference>
<dbReference type="EMBL" id="MK071985">
    <property type="protein sequence ID" value="AYV76489.1"/>
    <property type="molecule type" value="Genomic_DNA"/>
</dbReference>
<evidence type="ECO:0000313" key="6">
    <source>
        <dbReference type="EMBL" id="AYV76489.1"/>
    </source>
</evidence>
<sequence>MLNELLKRADDILKQNKTLVDLLPDLNEYNETDWQKYEIYSDEKYNKNIVCSSDYADLYIICWKKNQESKIHDHSDNGCSMKILKGKLSENRYVNMKTHCGETNDVIKFISSRIIQKNQLSYNCGTKNIHKITALEDSVSLHIYPKYYVMTTYECK</sequence>
<evidence type="ECO:0000256" key="1">
    <source>
        <dbReference type="ARBA" id="ARBA00006622"/>
    </source>
</evidence>
<dbReference type="InterPro" id="IPR014710">
    <property type="entry name" value="RmlC-like_jellyroll"/>
</dbReference>
<reference evidence="6" key="1">
    <citation type="submission" date="2018-10" db="EMBL/GenBank/DDBJ databases">
        <title>Hidden diversity of soil giant viruses.</title>
        <authorList>
            <person name="Schulz F."/>
            <person name="Alteio L."/>
            <person name="Goudeau D."/>
            <person name="Ryan E.M."/>
            <person name="Malmstrom R.R."/>
            <person name="Blanchard J."/>
            <person name="Woyke T."/>
        </authorList>
    </citation>
    <scope>NUCLEOTIDE SEQUENCE</scope>
    <source>
        <strain evidence="6">TEV1</strain>
    </source>
</reference>
<keyword evidence="2" id="KW-0479">Metal-binding</keyword>
<dbReference type="Gene3D" id="2.60.120.10">
    <property type="entry name" value="Jelly Rolls"/>
    <property type="match status" value="1"/>
</dbReference>
<evidence type="ECO:0000256" key="4">
    <source>
        <dbReference type="ARBA" id="ARBA00023002"/>
    </source>
</evidence>
<keyword evidence="4" id="KW-0560">Oxidoreductase</keyword>
<evidence type="ECO:0000256" key="5">
    <source>
        <dbReference type="ARBA" id="ARBA00023004"/>
    </source>
</evidence>
<organism evidence="6">
    <name type="scientific">Terrestrivirus sp</name>
    <dbReference type="NCBI Taxonomy" id="2487775"/>
    <lineage>
        <taxon>Viruses</taxon>
        <taxon>Varidnaviria</taxon>
        <taxon>Bamfordvirae</taxon>
        <taxon>Nucleocytoviricota</taxon>
        <taxon>Megaviricetes</taxon>
        <taxon>Imitervirales</taxon>
        <taxon>Mimiviridae</taxon>
        <taxon>Klosneuvirinae</taxon>
    </lineage>
</organism>
<keyword evidence="3 6" id="KW-0223">Dioxygenase</keyword>
<dbReference type="InterPro" id="IPR010300">
    <property type="entry name" value="CDO_1"/>
</dbReference>
<evidence type="ECO:0000256" key="3">
    <source>
        <dbReference type="ARBA" id="ARBA00022964"/>
    </source>
</evidence>
<keyword evidence="5" id="KW-0408">Iron</keyword>
<dbReference type="Pfam" id="PF05995">
    <property type="entry name" value="CDO_I"/>
    <property type="match status" value="1"/>
</dbReference>
<dbReference type="GO" id="GO:0019448">
    <property type="term" value="P:L-cysteine catabolic process"/>
    <property type="evidence" value="ECO:0007669"/>
    <property type="project" value="TreeGrafter"/>
</dbReference>
<evidence type="ECO:0000256" key="2">
    <source>
        <dbReference type="ARBA" id="ARBA00022723"/>
    </source>
</evidence>
<gene>
    <name evidence="6" type="ORF">Terrestrivirus7_42</name>
</gene>
<dbReference type="PANTHER" id="PTHR12918">
    <property type="entry name" value="CYSTEINE DIOXYGENASE"/>
    <property type="match status" value="1"/>
</dbReference>